<gene>
    <name evidence="2" type="ORF">BCO71171_07356</name>
</gene>
<reference evidence="2 3" key="1">
    <citation type="submission" date="2019-09" db="EMBL/GenBank/DDBJ databases">
        <authorList>
            <person name="Depoorter E."/>
        </authorList>
    </citation>
    <scope>NUCLEOTIDE SEQUENCE [LARGE SCALE GENOMIC DNA]</scope>
    <source>
        <strain evidence="2">R-71171</strain>
    </source>
</reference>
<feature type="transmembrane region" description="Helical" evidence="1">
    <location>
        <begin position="128"/>
        <end position="148"/>
    </location>
</feature>
<dbReference type="AlphaFoldDB" id="A0A6P3C264"/>
<dbReference type="Proteomes" id="UP000494182">
    <property type="component" value="Unassembled WGS sequence"/>
</dbReference>
<accession>A0A6P3C264</accession>
<evidence type="ECO:0000256" key="1">
    <source>
        <dbReference type="SAM" id="Phobius"/>
    </source>
</evidence>
<keyword evidence="1" id="KW-0472">Membrane</keyword>
<feature type="transmembrane region" description="Helical" evidence="1">
    <location>
        <begin position="154"/>
        <end position="174"/>
    </location>
</feature>
<organism evidence="2 3">
    <name type="scientific">Burkholderia contaminans</name>
    <dbReference type="NCBI Taxonomy" id="488447"/>
    <lineage>
        <taxon>Bacteria</taxon>
        <taxon>Pseudomonadati</taxon>
        <taxon>Pseudomonadota</taxon>
        <taxon>Betaproteobacteria</taxon>
        <taxon>Burkholderiales</taxon>
        <taxon>Burkholderiaceae</taxon>
        <taxon>Burkholderia</taxon>
        <taxon>Burkholderia cepacia complex</taxon>
    </lineage>
</organism>
<evidence type="ECO:0000313" key="2">
    <source>
        <dbReference type="EMBL" id="VWD65103.1"/>
    </source>
</evidence>
<protein>
    <submittedName>
        <fullName evidence="2">Uncharacterized protein</fullName>
    </submittedName>
</protein>
<proteinExistence type="predicted"/>
<keyword evidence="1" id="KW-0812">Transmembrane</keyword>
<dbReference type="EMBL" id="CABVQT010000037">
    <property type="protein sequence ID" value="VWD65103.1"/>
    <property type="molecule type" value="Genomic_DNA"/>
</dbReference>
<sequence>MSVFDTPFARCTILCSPVCTAPRSQLPPTFIPRLPPTDRLPAFCWKLPPVVIDASAATSSLAVGPSVVTTLVAPSRLTRVFVFVPVSRIRSFPASSCRLPAFTFADVRSMLFSVFSDISPPLCSAPNALSICLPWIASVLSALIVPLFVNDCAFWKSMFVALINGPSIFCWLAFAR</sequence>
<evidence type="ECO:0000313" key="3">
    <source>
        <dbReference type="Proteomes" id="UP000494182"/>
    </source>
</evidence>
<name>A0A6P3C264_9BURK</name>
<keyword evidence="1" id="KW-1133">Transmembrane helix</keyword>